<keyword evidence="2" id="KW-1185">Reference proteome</keyword>
<evidence type="ECO:0000313" key="1">
    <source>
        <dbReference type="EMBL" id="QQD23196.1"/>
    </source>
</evidence>
<organism evidence="1 2">
    <name type="scientific">Venatoribacter cucullus</name>
    <dbReference type="NCBI Taxonomy" id="2661630"/>
    <lineage>
        <taxon>Bacteria</taxon>
        <taxon>Pseudomonadati</taxon>
        <taxon>Pseudomonadota</taxon>
        <taxon>Gammaproteobacteria</taxon>
        <taxon>Oceanospirillales</taxon>
        <taxon>Oceanospirillaceae</taxon>
        <taxon>Venatoribacter</taxon>
    </lineage>
</organism>
<reference evidence="1 2" key="1">
    <citation type="submission" date="2019-11" db="EMBL/GenBank/DDBJ databases">
        <title>Venatorbacter sp. nov. a predator of Campylobacter and other Gram-negative bacteria.</title>
        <authorList>
            <person name="Saeedi A."/>
            <person name="Cummings N.J."/>
            <person name="Connerton I.F."/>
            <person name="Connerton P.L."/>
        </authorList>
    </citation>
    <scope>NUCLEOTIDE SEQUENCE [LARGE SCALE GENOMIC DNA]</scope>
    <source>
        <strain evidence="1">XL5</strain>
    </source>
</reference>
<dbReference type="EMBL" id="CP046056">
    <property type="protein sequence ID" value="QQD23196.1"/>
    <property type="molecule type" value="Genomic_DNA"/>
</dbReference>
<dbReference type="Pfam" id="PF18918">
    <property type="entry name" value="DUF5669"/>
    <property type="match status" value="1"/>
</dbReference>
<evidence type="ECO:0000313" key="2">
    <source>
        <dbReference type="Proteomes" id="UP000596074"/>
    </source>
</evidence>
<dbReference type="KEGG" id="vcw:GJQ55_01340"/>
<dbReference type="NCBIfam" id="TIGR02647">
    <property type="entry name" value="DNA"/>
    <property type="match status" value="1"/>
</dbReference>
<protein>
    <submittedName>
        <fullName evidence="1">TIGR02647 family protein</fullName>
    </submittedName>
</protein>
<name>A0A9E8FIR2_9GAMM</name>
<accession>A0A9E8FIR2</accession>
<sequence>MAIPVDLLHEMNLLAHYDLHSMQKGIKVHSDAGPEMIAAAQRLHQKGLIDQPDGGYLTTLGHDAAEHVQNLLQILRG</sequence>
<dbReference type="InterPro" id="IPR013468">
    <property type="entry name" value="CHP02647"/>
</dbReference>
<dbReference type="AlphaFoldDB" id="A0A9E8FIR2"/>
<proteinExistence type="predicted"/>
<gene>
    <name evidence="1" type="ORF">GJQ55_01340</name>
</gene>
<dbReference type="RefSeq" id="WP_228345709.1">
    <property type="nucleotide sequence ID" value="NZ_CP045550.1"/>
</dbReference>
<dbReference type="Proteomes" id="UP000596074">
    <property type="component" value="Chromosome"/>
</dbReference>